<organism evidence="3">
    <name type="scientific">Menopon gallinae</name>
    <name type="common">poultry shaft louse</name>
    <dbReference type="NCBI Taxonomy" id="328185"/>
    <lineage>
        <taxon>Eukaryota</taxon>
        <taxon>Metazoa</taxon>
        <taxon>Ecdysozoa</taxon>
        <taxon>Arthropoda</taxon>
        <taxon>Hexapoda</taxon>
        <taxon>Insecta</taxon>
        <taxon>Pterygota</taxon>
        <taxon>Neoptera</taxon>
        <taxon>Paraneoptera</taxon>
        <taxon>Psocodea</taxon>
        <taxon>Troctomorpha</taxon>
        <taxon>Phthiraptera</taxon>
        <taxon>Amblycera</taxon>
        <taxon>Menoponidae</taxon>
        <taxon>Menopon</taxon>
    </lineage>
</organism>
<dbReference type="Gene3D" id="2.40.70.10">
    <property type="entry name" value="Acid Proteases"/>
    <property type="match status" value="1"/>
</dbReference>
<dbReference type="Pfam" id="PF03564">
    <property type="entry name" value="DUF1759"/>
    <property type="match status" value="1"/>
</dbReference>
<dbReference type="Gene3D" id="3.30.420.10">
    <property type="entry name" value="Ribonuclease H-like superfamily/Ribonuclease H"/>
    <property type="match status" value="1"/>
</dbReference>
<evidence type="ECO:0000256" key="1">
    <source>
        <dbReference type="SAM" id="Coils"/>
    </source>
</evidence>
<dbReference type="GO" id="GO:0003676">
    <property type="term" value="F:nucleic acid binding"/>
    <property type="evidence" value="ECO:0007669"/>
    <property type="project" value="InterPro"/>
</dbReference>
<feature type="domain" description="Integrase catalytic" evidence="2">
    <location>
        <begin position="449"/>
        <end position="648"/>
    </location>
</feature>
<dbReference type="PROSITE" id="PS50994">
    <property type="entry name" value="INTEGRASE"/>
    <property type="match status" value="1"/>
</dbReference>
<evidence type="ECO:0000259" key="2">
    <source>
        <dbReference type="PROSITE" id="PS50994"/>
    </source>
</evidence>
<dbReference type="InterPro" id="IPR001584">
    <property type="entry name" value="Integrase_cat-core"/>
</dbReference>
<proteinExistence type="predicted"/>
<reference evidence="3" key="1">
    <citation type="journal article" date="2024" name="Gigascience">
        <title>Chromosome-level genome of the poultry shaft louse Menopon gallinae provides insight into the host-switching and adaptive evolution of parasitic lice.</title>
        <authorList>
            <person name="Xu Y."/>
            <person name="Ma L."/>
            <person name="Liu S."/>
            <person name="Liang Y."/>
            <person name="Liu Q."/>
            <person name="He Z."/>
            <person name="Tian L."/>
            <person name="Duan Y."/>
            <person name="Cai W."/>
            <person name="Li H."/>
            <person name="Song F."/>
        </authorList>
    </citation>
    <scope>NUCLEOTIDE SEQUENCE</scope>
    <source>
        <strain evidence="3">Cailab_2023a</strain>
    </source>
</reference>
<dbReference type="GO" id="GO:0015074">
    <property type="term" value="P:DNA integration"/>
    <property type="evidence" value="ECO:0007669"/>
    <property type="project" value="InterPro"/>
</dbReference>
<dbReference type="CDD" id="cd00303">
    <property type="entry name" value="retropepsin_like"/>
    <property type="match status" value="1"/>
</dbReference>
<dbReference type="AlphaFoldDB" id="A0AAW2HN92"/>
<accession>A0AAW2HN92</accession>
<dbReference type="PANTHER" id="PTHR47331">
    <property type="entry name" value="PHD-TYPE DOMAIN-CONTAINING PROTEIN"/>
    <property type="match status" value="1"/>
</dbReference>
<dbReference type="InterPro" id="IPR012337">
    <property type="entry name" value="RNaseH-like_sf"/>
</dbReference>
<dbReference type="Pfam" id="PF18701">
    <property type="entry name" value="DUF5641"/>
    <property type="match status" value="1"/>
</dbReference>
<comment type="caution">
    <text evidence="3">The sequence shown here is derived from an EMBL/GenBank/DDBJ whole genome shotgun (WGS) entry which is preliminary data.</text>
</comment>
<dbReference type="SUPFAM" id="SSF50630">
    <property type="entry name" value="Acid proteases"/>
    <property type="match status" value="1"/>
</dbReference>
<evidence type="ECO:0000313" key="3">
    <source>
        <dbReference type="EMBL" id="KAL0271399.1"/>
    </source>
</evidence>
<dbReference type="SUPFAM" id="SSF53098">
    <property type="entry name" value="Ribonuclease H-like"/>
    <property type="match status" value="1"/>
</dbReference>
<protein>
    <recommendedName>
        <fullName evidence="2">Integrase catalytic domain-containing protein</fullName>
    </recommendedName>
</protein>
<gene>
    <name evidence="3" type="ORF">PYX00_008500</name>
</gene>
<dbReference type="InterPro" id="IPR036397">
    <property type="entry name" value="RNaseH_sf"/>
</dbReference>
<dbReference type="InterPro" id="IPR021109">
    <property type="entry name" value="Peptidase_aspartic_dom_sf"/>
</dbReference>
<sequence length="766" mass="87402">MDLLLRQRRSLRSKATKLKNLIDEVPDQDSLRHIEEKLNLLSQDFEALHQELLRVAPEEEVDTIIEEHIEDTEKIWASVNKIQKKTAQGIQRNNAPTEVRLPQIDLPTFSGDPTEWFSFHDLFRATIHENPNLSNAQRLQYLKGTLRGEAAKIIRHLPITEDSYVESWDLLKRRYNNTRYIANTTVQRLLNLQGSKHGNQQLNNLLDVYNEVDKTLKALVPNQNRWELIVMNILTNNMDSDSRQAWELSLQHTDIPSLEELLRFLEVRSRALGITSRTDQGTGTKCPVCNGDHAIYRCQKFEKAGIEQRRQTVNRLNLCFNCLSPKHRSQDCKARGCHKCSKKHHTFLHSENTSLSVWNEDATILLPTAELQINKDDQLFKVRSLLDSGSQFNLISGNLAKILQLKRHKVSLSARTAAGNFTLPETVDITIDMPKFKRKIKCYVVDKLTVTLPSIRISTAEYEHLKDLQLADKKFFEPGNIDIILGMGITSELLMEGLRKGASNQPIAQKTAIGWTVSGYTKNPNGTSPGTAALYSDNGRNFVAANRYLRDVFNNHLAIENFATNKGIQWNFIPPYSPHMGGLWEAGVKSIKYHMKRVMGQTTPTLEELYTLLCKIEACLNSRPLCPLTEDPDNLEALTPGHFLIGEPLNSLPESTKANSGRLIQRYRHQQKLIRDLWKRWNQEYLATLQAKTKWKIKSDPLSVGDLVVLKDPNTPPQFWKLGRIIKTHPDNENQVRVVSIKTAGGTTKRNITRIVKLFSDNGHSF</sequence>
<keyword evidence="1" id="KW-0175">Coiled coil</keyword>
<feature type="coiled-coil region" evidence="1">
    <location>
        <begin position="1"/>
        <end position="51"/>
    </location>
</feature>
<dbReference type="InterPro" id="IPR040676">
    <property type="entry name" value="DUF5641"/>
</dbReference>
<dbReference type="EMBL" id="JARGDH010000004">
    <property type="protein sequence ID" value="KAL0271399.1"/>
    <property type="molecule type" value="Genomic_DNA"/>
</dbReference>
<dbReference type="PANTHER" id="PTHR47331:SF1">
    <property type="entry name" value="GAG-LIKE PROTEIN"/>
    <property type="match status" value="1"/>
</dbReference>
<name>A0AAW2HN92_9NEOP</name>
<dbReference type="InterPro" id="IPR005312">
    <property type="entry name" value="DUF1759"/>
</dbReference>